<dbReference type="EMBL" id="LSSM01003512">
    <property type="protein sequence ID" value="OMJ17655.1"/>
    <property type="molecule type" value="Genomic_DNA"/>
</dbReference>
<evidence type="ECO:0000313" key="2">
    <source>
        <dbReference type="Proteomes" id="UP000187429"/>
    </source>
</evidence>
<evidence type="ECO:0000313" key="1">
    <source>
        <dbReference type="EMBL" id="OMJ17655.1"/>
    </source>
</evidence>
<gene>
    <name evidence="1" type="ORF">AYI69_g7344</name>
</gene>
<reference evidence="2" key="1">
    <citation type="submission" date="2017-01" db="EMBL/GenBank/DDBJ databases">
        <authorList>
            <person name="Wang Y."/>
            <person name="White M."/>
            <person name="Kvist S."/>
            <person name="Moncalvo J.-M."/>
        </authorList>
    </citation>
    <scope>NUCLEOTIDE SEQUENCE [LARGE SCALE GENOMIC DNA]</scope>
    <source>
        <strain evidence="2">ID-206-W2</strain>
    </source>
</reference>
<accession>A0A1R1XSQ8</accession>
<comment type="caution">
    <text evidence="1">The sequence shown here is derived from an EMBL/GenBank/DDBJ whole genome shotgun (WGS) entry which is preliminary data.</text>
</comment>
<feature type="non-terminal residue" evidence="1">
    <location>
        <position position="27"/>
    </location>
</feature>
<dbReference type="AlphaFoldDB" id="A0A1R1XSQ8"/>
<protein>
    <submittedName>
        <fullName evidence="1">Uncharacterized protein</fullName>
    </submittedName>
</protein>
<proteinExistence type="predicted"/>
<keyword evidence="2" id="KW-1185">Reference proteome</keyword>
<dbReference type="Proteomes" id="UP000187429">
    <property type="component" value="Unassembled WGS sequence"/>
</dbReference>
<organism evidence="1 2">
    <name type="scientific">Smittium culicis</name>
    <dbReference type="NCBI Taxonomy" id="133412"/>
    <lineage>
        <taxon>Eukaryota</taxon>
        <taxon>Fungi</taxon>
        <taxon>Fungi incertae sedis</taxon>
        <taxon>Zoopagomycota</taxon>
        <taxon>Kickxellomycotina</taxon>
        <taxon>Harpellomycetes</taxon>
        <taxon>Harpellales</taxon>
        <taxon>Legeriomycetaceae</taxon>
        <taxon>Smittium</taxon>
    </lineage>
</organism>
<sequence length="27" mass="3018">MYQTEKIEEGITVINIPNLGDVDVLTL</sequence>
<name>A0A1R1XSQ8_9FUNG</name>